<keyword evidence="7" id="KW-1185">Reference proteome</keyword>
<dbReference type="EMBL" id="MUJZ01003319">
    <property type="protein sequence ID" value="OTF83529.1"/>
    <property type="molecule type" value="Genomic_DNA"/>
</dbReference>
<feature type="non-terminal residue" evidence="6">
    <location>
        <position position="140"/>
    </location>
</feature>
<keyword evidence="1" id="KW-0444">Lipid biosynthesis</keyword>
<evidence type="ECO:0000313" key="6">
    <source>
        <dbReference type="EMBL" id="OTF83529.1"/>
    </source>
</evidence>
<keyword evidence="6" id="KW-0808">Transferase</keyword>
<accession>A0A1Y3BRC6</accession>
<keyword evidence="1" id="KW-0443">Lipid metabolism</keyword>
<dbReference type="AlphaFoldDB" id="A0A1Y3BRC6"/>
<comment type="pathway">
    <text evidence="3">Phospholipid metabolism; phosphatidylethanolamine biosynthesis; phosphatidylethanolamine from ethanolamine: step 1/3.</text>
</comment>
<dbReference type="Proteomes" id="UP000194236">
    <property type="component" value="Unassembled WGS sequence"/>
</dbReference>
<evidence type="ECO:0000256" key="2">
    <source>
        <dbReference type="ARBA" id="ARBA00023264"/>
    </source>
</evidence>
<comment type="similarity">
    <text evidence="4">Belongs to the choline/ethanolamine kinase family.</text>
</comment>
<evidence type="ECO:0000256" key="4">
    <source>
        <dbReference type="ARBA" id="ARBA00038211"/>
    </source>
</evidence>
<dbReference type="Gene3D" id="3.90.1200.10">
    <property type="match status" value="1"/>
</dbReference>
<dbReference type="SUPFAM" id="SSF56112">
    <property type="entry name" value="Protein kinase-like (PK-like)"/>
    <property type="match status" value="1"/>
</dbReference>
<dbReference type="InterPro" id="IPR011009">
    <property type="entry name" value="Kinase-like_dom_sf"/>
</dbReference>
<dbReference type="GO" id="GO:0006646">
    <property type="term" value="P:phosphatidylethanolamine biosynthetic process"/>
    <property type="evidence" value="ECO:0007669"/>
    <property type="project" value="TreeGrafter"/>
</dbReference>
<dbReference type="OrthoDB" id="5796092at2759"/>
<dbReference type="GO" id="GO:0005737">
    <property type="term" value="C:cytoplasm"/>
    <property type="evidence" value="ECO:0007669"/>
    <property type="project" value="TreeGrafter"/>
</dbReference>
<dbReference type="PANTHER" id="PTHR22603">
    <property type="entry name" value="CHOLINE/ETHANOALAMINE KINASE"/>
    <property type="match status" value="1"/>
</dbReference>
<dbReference type="Pfam" id="PF01633">
    <property type="entry name" value="Choline_kinase"/>
    <property type="match status" value="1"/>
</dbReference>
<name>A0A1Y3BRC6_EURMA</name>
<keyword evidence="2" id="KW-1208">Phospholipid metabolism</keyword>
<protein>
    <recommendedName>
        <fullName evidence="5">ethanolamine kinase</fullName>
        <ecNumber evidence="5">2.7.1.82</ecNumber>
    </recommendedName>
</protein>
<organism evidence="6 7">
    <name type="scientific">Euroglyphus maynei</name>
    <name type="common">Mayne's house dust mite</name>
    <dbReference type="NCBI Taxonomy" id="6958"/>
    <lineage>
        <taxon>Eukaryota</taxon>
        <taxon>Metazoa</taxon>
        <taxon>Ecdysozoa</taxon>
        <taxon>Arthropoda</taxon>
        <taxon>Chelicerata</taxon>
        <taxon>Arachnida</taxon>
        <taxon>Acari</taxon>
        <taxon>Acariformes</taxon>
        <taxon>Sarcoptiformes</taxon>
        <taxon>Astigmata</taxon>
        <taxon>Psoroptidia</taxon>
        <taxon>Analgoidea</taxon>
        <taxon>Pyroglyphidae</taxon>
        <taxon>Pyroglyphinae</taxon>
        <taxon>Euroglyphus</taxon>
    </lineage>
</organism>
<comment type="caution">
    <text evidence="6">The sequence shown here is derived from an EMBL/GenBank/DDBJ whole genome shotgun (WGS) entry which is preliminary data.</text>
</comment>
<sequence length="140" mass="16740">MDMEKDGEFLKELVDKIGTQLIVSHNDFNRENRLVKFDENGQKRIYYIDLDFCNFNYRGYDLGRYFSNYRHHDNMFGNEGFPCDQEMDLFLNEYRNELAKGQSSEWLNDPKNSLEHFRDEAKIFTLKAYLIDAGFGVMIF</sequence>
<evidence type="ECO:0000313" key="7">
    <source>
        <dbReference type="Proteomes" id="UP000194236"/>
    </source>
</evidence>
<dbReference type="EC" id="2.7.1.82" evidence="5"/>
<gene>
    <name evidence="6" type="ORF">BLA29_011904</name>
</gene>
<evidence type="ECO:0000256" key="1">
    <source>
        <dbReference type="ARBA" id="ARBA00023209"/>
    </source>
</evidence>
<keyword evidence="6" id="KW-0418">Kinase</keyword>
<dbReference type="PANTHER" id="PTHR22603:SF66">
    <property type="entry name" value="ETHANOLAMINE KINASE"/>
    <property type="match status" value="1"/>
</dbReference>
<proteinExistence type="inferred from homology"/>
<evidence type="ECO:0000256" key="5">
    <source>
        <dbReference type="ARBA" id="ARBA00038874"/>
    </source>
</evidence>
<keyword evidence="1" id="KW-0594">Phospholipid biosynthesis</keyword>
<dbReference type="GO" id="GO:0004305">
    <property type="term" value="F:ethanolamine kinase activity"/>
    <property type="evidence" value="ECO:0007669"/>
    <property type="project" value="UniProtKB-EC"/>
</dbReference>
<reference evidence="6 7" key="1">
    <citation type="submission" date="2017-03" db="EMBL/GenBank/DDBJ databases">
        <title>Genome Survey of Euroglyphus maynei.</title>
        <authorList>
            <person name="Arlian L.G."/>
            <person name="Morgan M.S."/>
            <person name="Rider S.D."/>
        </authorList>
    </citation>
    <scope>NUCLEOTIDE SEQUENCE [LARGE SCALE GENOMIC DNA]</scope>
    <source>
        <strain evidence="6">Arlian Lab</strain>
        <tissue evidence="6">Whole body</tissue>
    </source>
</reference>
<evidence type="ECO:0000256" key="3">
    <source>
        <dbReference type="ARBA" id="ARBA00037883"/>
    </source>
</evidence>